<evidence type="ECO:0000256" key="3">
    <source>
        <dbReference type="RuleBase" id="RU000363"/>
    </source>
</evidence>
<proteinExistence type="inferred from homology"/>
<comment type="similarity">
    <text evidence="1 3">Belongs to the short-chain dehydrogenases/reductases (SDR) family.</text>
</comment>
<dbReference type="AlphaFoldDB" id="A0A5B9DJQ5"/>
<keyword evidence="2" id="KW-0560">Oxidoreductase</keyword>
<dbReference type="RefSeq" id="WP_147654907.1">
    <property type="nucleotide sequence ID" value="NZ_BMFM01000001.1"/>
</dbReference>
<dbReference type="PRINTS" id="PR00081">
    <property type="entry name" value="GDHRDH"/>
</dbReference>
<dbReference type="PANTHER" id="PTHR44196">
    <property type="entry name" value="DEHYDROGENASE/REDUCTASE SDR FAMILY MEMBER 7B"/>
    <property type="match status" value="1"/>
</dbReference>
<dbReference type="EMBL" id="CP041690">
    <property type="protein sequence ID" value="QEE19072.1"/>
    <property type="molecule type" value="Genomic_DNA"/>
</dbReference>
<dbReference type="Proteomes" id="UP000321062">
    <property type="component" value="Chromosome"/>
</dbReference>
<keyword evidence="5" id="KW-1185">Reference proteome</keyword>
<dbReference type="PROSITE" id="PS00061">
    <property type="entry name" value="ADH_SHORT"/>
    <property type="match status" value="1"/>
</dbReference>
<dbReference type="InterPro" id="IPR002347">
    <property type="entry name" value="SDR_fam"/>
</dbReference>
<name>A0A5B9DJQ5_9HYPH</name>
<dbReference type="PANTHER" id="PTHR44196:SF1">
    <property type="entry name" value="DEHYDROGENASE_REDUCTASE SDR FAMILY MEMBER 7B"/>
    <property type="match status" value="1"/>
</dbReference>
<protein>
    <submittedName>
        <fullName evidence="4">SDR family NAD(P)-dependent oxidoreductase</fullName>
    </submittedName>
</protein>
<gene>
    <name evidence="4" type="ORF">FNA67_02280</name>
</gene>
<dbReference type="InterPro" id="IPR036291">
    <property type="entry name" value="NAD(P)-bd_dom_sf"/>
</dbReference>
<evidence type="ECO:0000313" key="4">
    <source>
        <dbReference type="EMBL" id="QEE19072.1"/>
    </source>
</evidence>
<dbReference type="SUPFAM" id="SSF51735">
    <property type="entry name" value="NAD(P)-binding Rossmann-fold domains"/>
    <property type="match status" value="1"/>
</dbReference>
<dbReference type="InterPro" id="IPR020904">
    <property type="entry name" value="Sc_DH/Rdtase_CS"/>
</dbReference>
<accession>A0A5B9DJQ5</accession>
<organism evidence="4 5">
    <name type="scientific">Paradevosia tibetensis</name>
    <dbReference type="NCBI Taxonomy" id="1447062"/>
    <lineage>
        <taxon>Bacteria</taxon>
        <taxon>Pseudomonadati</taxon>
        <taxon>Pseudomonadota</taxon>
        <taxon>Alphaproteobacteria</taxon>
        <taxon>Hyphomicrobiales</taxon>
        <taxon>Devosiaceae</taxon>
        <taxon>Paradevosia</taxon>
    </lineage>
</organism>
<evidence type="ECO:0000256" key="2">
    <source>
        <dbReference type="ARBA" id="ARBA00023002"/>
    </source>
</evidence>
<reference evidence="4 5" key="1">
    <citation type="journal article" date="2015" name="Int. J. Syst. Evol. Microbiol.">
        <title>Youhaiella tibetensis gen. nov., sp. nov., isolated from subsurface sediment.</title>
        <authorList>
            <person name="Wang Y.X."/>
            <person name="Huang F.Q."/>
            <person name="Nogi Y."/>
            <person name="Pang S.J."/>
            <person name="Wang P.K."/>
            <person name="Lv J."/>
        </authorList>
    </citation>
    <scope>NUCLEOTIDE SEQUENCE [LARGE SCALE GENOMIC DNA]</scope>
    <source>
        <strain evidence="5">fig4</strain>
    </source>
</reference>
<dbReference type="PRINTS" id="PR00080">
    <property type="entry name" value="SDRFAMILY"/>
</dbReference>
<evidence type="ECO:0000313" key="5">
    <source>
        <dbReference type="Proteomes" id="UP000321062"/>
    </source>
</evidence>
<dbReference type="Gene3D" id="3.40.50.720">
    <property type="entry name" value="NAD(P)-binding Rossmann-like Domain"/>
    <property type="match status" value="1"/>
</dbReference>
<sequence length="248" mass="26355">MEKGLAWVTGASSGIGRGLALALAQEGWRVAISARSTGALAEVAALNPDRIFAFPLDVTDLASVGKVAAQIAEELGEVDLAILNAGTYEPISASDFDPTAFARTLQVNVMGTSNCLGVLLPAMMARKAGHIAVVASVAGYVGLPYASAYGASKAALIHMCQSLRPELERAGIRLNLICPGFVDTPLTKQNDFPMPFLISTEEAVGAIMKGLEGAYFEIAFPWRMVLSMRALSILPSRLRFAITRRMLR</sequence>
<dbReference type="Pfam" id="PF00106">
    <property type="entry name" value="adh_short"/>
    <property type="match status" value="1"/>
</dbReference>
<dbReference type="OrthoDB" id="335726at2"/>
<dbReference type="GO" id="GO:0016020">
    <property type="term" value="C:membrane"/>
    <property type="evidence" value="ECO:0007669"/>
    <property type="project" value="TreeGrafter"/>
</dbReference>
<evidence type="ECO:0000256" key="1">
    <source>
        <dbReference type="ARBA" id="ARBA00006484"/>
    </source>
</evidence>
<dbReference type="GO" id="GO:0016491">
    <property type="term" value="F:oxidoreductase activity"/>
    <property type="evidence" value="ECO:0007669"/>
    <property type="project" value="UniProtKB-KW"/>
</dbReference>
<dbReference type="KEGG" id="yti:FNA67_02280"/>